<name>A0A0G1WYF9_9BACT</name>
<dbReference type="Proteomes" id="UP000034273">
    <property type="component" value="Unassembled WGS sequence"/>
</dbReference>
<dbReference type="STRING" id="1618671.UY67_C0017G0009"/>
<protein>
    <submittedName>
        <fullName evidence="2">Uncharacterized protein</fullName>
    </submittedName>
</protein>
<sequence>MTNLLPPEELQDVRHFYRARLLTVGSFVATACAAIAFIALVPSYLVLWLDSSSVSVLPETATDRQSDQAEYRKTQDLMKQLAPFVHATSSPTGILMRAVNVRPKGISIDRISYLFGKGGVPTIVITGVSTKRETINAYYDALKGDSAFKSVVIPVEDLVGTNGSTFTMTLMSK</sequence>
<dbReference type="AlphaFoldDB" id="A0A0G1WYF9"/>
<comment type="caution">
    <text evidence="2">The sequence shown here is derived from an EMBL/GenBank/DDBJ whole genome shotgun (WGS) entry which is preliminary data.</text>
</comment>
<accession>A0A0G1WYF9</accession>
<gene>
    <name evidence="2" type="ORF">UY67_C0017G0009</name>
</gene>
<reference evidence="2 3" key="1">
    <citation type="journal article" date="2015" name="Nature">
        <title>rRNA introns, odd ribosomes, and small enigmatic genomes across a large radiation of phyla.</title>
        <authorList>
            <person name="Brown C.T."/>
            <person name="Hug L.A."/>
            <person name="Thomas B.C."/>
            <person name="Sharon I."/>
            <person name="Castelle C.J."/>
            <person name="Singh A."/>
            <person name="Wilkins M.J."/>
            <person name="Williams K.H."/>
            <person name="Banfield J.F."/>
        </authorList>
    </citation>
    <scope>NUCLEOTIDE SEQUENCE [LARGE SCALE GENOMIC DNA]</scope>
</reference>
<keyword evidence="1" id="KW-1133">Transmembrane helix</keyword>
<evidence type="ECO:0000256" key="1">
    <source>
        <dbReference type="SAM" id="Phobius"/>
    </source>
</evidence>
<proteinExistence type="predicted"/>
<evidence type="ECO:0000313" key="2">
    <source>
        <dbReference type="EMBL" id="KKW23776.1"/>
    </source>
</evidence>
<keyword evidence="1" id="KW-0812">Transmembrane</keyword>
<evidence type="ECO:0000313" key="3">
    <source>
        <dbReference type="Proteomes" id="UP000034273"/>
    </source>
</evidence>
<dbReference type="EMBL" id="LCQW01000017">
    <property type="protein sequence ID" value="KKW23776.1"/>
    <property type="molecule type" value="Genomic_DNA"/>
</dbReference>
<organism evidence="2 3">
    <name type="scientific">Candidatus Kaiserbacteria bacterium GW2011_GWA2_52_12</name>
    <dbReference type="NCBI Taxonomy" id="1618671"/>
    <lineage>
        <taxon>Bacteria</taxon>
        <taxon>Candidatus Kaiseribacteriota</taxon>
    </lineage>
</organism>
<feature type="transmembrane region" description="Helical" evidence="1">
    <location>
        <begin position="21"/>
        <end position="49"/>
    </location>
</feature>
<keyword evidence="1" id="KW-0472">Membrane</keyword>